<dbReference type="CDD" id="cd04852">
    <property type="entry name" value="Peptidases_S8_3"/>
    <property type="match status" value="1"/>
</dbReference>
<dbReference type="Pfam" id="PF17766">
    <property type="entry name" value="fn3_6"/>
    <property type="match status" value="1"/>
</dbReference>
<dbReference type="EMBL" id="BKCP01005072">
    <property type="protein sequence ID" value="GER36074.1"/>
    <property type="molecule type" value="Genomic_DNA"/>
</dbReference>
<dbReference type="InterPro" id="IPR045051">
    <property type="entry name" value="SBT"/>
</dbReference>
<keyword evidence="6 10" id="KW-0378">Hydrolase</keyword>
<dbReference type="InterPro" id="IPR037045">
    <property type="entry name" value="S8pro/Inhibitor_I9_sf"/>
</dbReference>
<dbReference type="Gene3D" id="3.40.50.200">
    <property type="entry name" value="Peptidase S8/S53 domain"/>
    <property type="match status" value="1"/>
</dbReference>
<feature type="active site" description="Charge relay system" evidence="9 10">
    <location>
        <position position="534"/>
    </location>
</feature>
<evidence type="ECO:0000256" key="10">
    <source>
        <dbReference type="PROSITE-ProRule" id="PRU01240"/>
    </source>
</evidence>
<evidence type="ECO:0000256" key="9">
    <source>
        <dbReference type="PIRSR" id="PIRSR615500-1"/>
    </source>
</evidence>
<comment type="similarity">
    <text evidence="2 10">Belongs to the peptidase S8 family.</text>
</comment>
<dbReference type="InterPro" id="IPR010259">
    <property type="entry name" value="S8pro/Inhibitor_I9"/>
</dbReference>
<keyword evidence="7 10" id="KW-0720">Serine protease</keyword>
<accession>A0A5A7PTI3</accession>
<dbReference type="AlphaFoldDB" id="A0A5A7PTI3"/>
<dbReference type="Gene3D" id="3.50.30.30">
    <property type="match status" value="1"/>
</dbReference>
<dbReference type="Pfam" id="PF05922">
    <property type="entry name" value="Inhibitor_I9"/>
    <property type="match status" value="1"/>
</dbReference>
<evidence type="ECO:0000256" key="3">
    <source>
        <dbReference type="ARBA" id="ARBA00022525"/>
    </source>
</evidence>
<evidence type="ECO:0000256" key="5">
    <source>
        <dbReference type="ARBA" id="ARBA00022729"/>
    </source>
</evidence>
<dbReference type="GO" id="GO:0004252">
    <property type="term" value="F:serine-type endopeptidase activity"/>
    <property type="evidence" value="ECO:0007669"/>
    <property type="project" value="UniProtKB-UniRule"/>
</dbReference>
<evidence type="ECO:0000259" key="14">
    <source>
        <dbReference type="Pfam" id="PF05922"/>
    </source>
</evidence>
<dbReference type="SUPFAM" id="SSF54897">
    <property type="entry name" value="Protease propeptides/inhibitors"/>
    <property type="match status" value="1"/>
</dbReference>
<dbReference type="FunFam" id="3.50.30.30:FF:000005">
    <property type="entry name" value="subtilisin-like protease SBT1.5"/>
    <property type="match status" value="1"/>
</dbReference>
<evidence type="ECO:0000259" key="12">
    <source>
        <dbReference type="Pfam" id="PF00082"/>
    </source>
</evidence>
<evidence type="ECO:0000256" key="2">
    <source>
        <dbReference type="ARBA" id="ARBA00011073"/>
    </source>
</evidence>
<dbReference type="CDD" id="cd02120">
    <property type="entry name" value="PA_subtilisin_like"/>
    <property type="match status" value="1"/>
</dbReference>
<sequence>MALFGPAIWFFAAAFLLQSCVLEAATNKVYIVHMDKNLMPNTYNTQSDWYADHLQTLTAAKPENIIYTYKDAFHGFAAALSPEEADALRQSNAVVSVSEDKVYELHTTRTPEFLGLTGEQAGNTLQRLNQASYDVIIGVLDTGVWPESKSFRDDGMPKVPSRWGGTCEKGFCNRKLIGARSFTDGYRRAVGKTNESMSARDLEGHGTHTASTAAGAVVPNVSLFGYASGNARGMAPQARVAAYKVCGAEGCMSSDILAGIDSAIKDGVDVLSMSLGGPPTPYPHDAVAIGAFAAMEKGIFVSCSAGNSGPGESTVSNVAPWIMTVGASTIDRDFPAYVALGNNHKFKGVSLYSGKGMGEKLVELVYGTSNNKSSILCLPGSLDAAQVNGKVVVCDRGVGRAQKGAVVKAAGGVGMILANTKESGGEELLADSHLLPAVAVGRMSGDAIKKYMKTDKKPMAVLSLFGETEVKVKPAPVVAAFSSRGPNMVTPEILKPDVIGPGVDILAAWSEAVSPTDLPKDPRRSPFNIISGTSMSCPHISGLAALVKAAHPDWSPSAIKSALMTTAYTLDNTNSSITDANDNSNATAYAMGAGHVDPIKALSPGLVYNTTTNDYLAFLCSLGYSPSHILAITRNSNQTCDKLESKFNNPAELNYPSFSVLFGKLGNVSLTRTLTSVEPGMSVYTVSVKAPPNVNVTVNPTSLSFKDVGDSSSYTVTFVSKSVSDQDAFGSISWNNEKHTVRSQVAYSWAGQ</sequence>
<feature type="active site" description="Charge relay system" evidence="9 10">
    <location>
        <position position="141"/>
    </location>
</feature>
<organism evidence="16 17">
    <name type="scientific">Striga asiatica</name>
    <name type="common">Asiatic witchweed</name>
    <name type="synonym">Buchnera asiatica</name>
    <dbReference type="NCBI Taxonomy" id="4170"/>
    <lineage>
        <taxon>Eukaryota</taxon>
        <taxon>Viridiplantae</taxon>
        <taxon>Streptophyta</taxon>
        <taxon>Embryophyta</taxon>
        <taxon>Tracheophyta</taxon>
        <taxon>Spermatophyta</taxon>
        <taxon>Magnoliopsida</taxon>
        <taxon>eudicotyledons</taxon>
        <taxon>Gunneridae</taxon>
        <taxon>Pentapetalae</taxon>
        <taxon>asterids</taxon>
        <taxon>lamiids</taxon>
        <taxon>Lamiales</taxon>
        <taxon>Orobanchaceae</taxon>
        <taxon>Buchnereae</taxon>
        <taxon>Striga</taxon>
    </lineage>
</organism>
<evidence type="ECO:0000256" key="1">
    <source>
        <dbReference type="ARBA" id="ARBA00004613"/>
    </source>
</evidence>
<dbReference type="PROSITE" id="PS00138">
    <property type="entry name" value="SUBTILASE_SER"/>
    <property type="match status" value="1"/>
</dbReference>
<keyword evidence="3" id="KW-0964">Secreted</keyword>
<feature type="domain" description="Peptidase S8/S53" evidence="12">
    <location>
        <begin position="134"/>
        <end position="582"/>
    </location>
</feature>
<dbReference type="FunFam" id="3.40.50.200:FF:000006">
    <property type="entry name" value="Subtilisin-like protease SBT1.5"/>
    <property type="match status" value="1"/>
</dbReference>
<evidence type="ECO:0000259" key="13">
    <source>
        <dbReference type="Pfam" id="PF02225"/>
    </source>
</evidence>
<dbReference type="OrthoDB" id="10256524at2759"/>
<dbReference type="GO" id="GO:0005576">
    <property type="term" value="C:extracellular region"/>
    <property type="evidence" value="ECO:0007669"/>
    <property type="project" value="UniProtKB-SubCell"/>
</dbReference>
<dbReference type="InterPro" id="IPR041469">
    <property type="entry name" value="Subtilisin-like_FN3"/>
</dbReference>
<feature type="domain" description="Inhibitor I9" evidence="14">
    <location>
        <begin position="29"/>
        <end position="106"/>
    </location>
</feature>
<dbReference type="Proteomes" id="UP000325081">
    <property type="component" value="Unassembled WGS sequence"/>
</dbReference>
<proteinExistence type="inferred from homology"/>
<dbReference type="PROSITE" id="PS51892">
    <property type="entry name" value="SUBTILASE"/>
    <property type="match status" value="1"/>
</dbReference>
<evidence type="ECO:0000313" key="17">
    <source>
        <dbReference type="Proteomes" id="UP000325081"/>
    </source>
</evidence>
<dbReference type="PRINTS" id="PR00723">
    <property type="entry name" value="SUBTILISIN"/>
</dbReference>
<dbReference type="FunFam" id="3.30.70.80:FF:000003">
    <property type="entry name" value="Subtilisin-like protease SBT1.9"/>
    <property type="match status" value="1"/>
</dbReference>
<evidence type="ECO:0000313" key="16">
    <source>
        <dbReference type="EMBL" id="GER36074.1"/>
    </source>
</evidence>
<comment type="subcellular location">
    <subcellularLocation>
        <location evidence="1">Secreted</location>
    </subcellularLocation>
</comment>
<feature type="domain" description="PA" evidence="13">
    <location>
        <begin position="364"/>
        <end position="448"/>
    </location>
</feature>
<dbReference type="GO" id="GO:0048731">
    <property type="term" value="P:system development"/>
    <property type="evidence" value="ECO:0007669"/>
    <property type="project" value="UniProtKB-ARBA"/>
</dbReference>
<dbReference type="Gene3D" id="2.60.40.2310">
    <property type="match status" value="1"/>
</dbReference>
<dbReference type="Gene3D" id="3.30.70.80">
    <property type="entry name" value="Peptidase S8 propeptide/proteinase inhibitor I9"/>
    <property type="match status" value="1"/>
</dbReference>
<evidence type="ECO:0000256" key="8">
    <source>
        <dbReference type="ARBA" id="ARBA00023180"/>
    </source>
</evidence>
<keyword evidence="5 11" id="KW-0732">Signal</keyword>
<dbReference type="SUPFAM" id="SSF52743">
    <property type="entry name" value="Subtilisin-like"/>
    <property type="match status" value="1"/>
</dbReference>
<dbReference type="InterPro" id="IPR003137">
    <property type="entry name" value="PA_domain"/>
</dbReference>
<dbReference type="Pfam" id="PF02225">
    <property type="entry name" value="PA"/>
    <property type="match status" value="1"/>
</dbReference>
<dbReference type="InterPro" id="IPR023828">
    <property type="entry name" value="Peptidase_S8_Ser-AS"/>
</dbReference>
<evidence type="ECO:0000256" key="4">
    <source>
        <dbReference type="ARBA" id="ARBA00022670"/>
    </source>
</evidence>
<comment type="caution">
    <text evidence="16">The sequence shown here is derived from an EMBL/GenBank/DDBJ whole genome shotgun (WGS) entry which is preliminary data.</text>
</comment>
<feature type="signal peptide" evidence="11">
    <location>
        <begin position="1"/>
        <end position="24"/>
    </location>
</feature>
<protein>
    <submittedName>
        <fullName evidence="16">Subtilase family protein</fullName>
    </submittedName>
</protein>
<feature type="chain" id="PRO_5023048013" evidence="11">
    <location>
        <begin position="25"/>
        <end position="752"/>
    </location>
</feature>
<keyword evidence="17" id="KW-1185">Reference proteome</keyword>
<dbReference type="InterPro" id="IPR015500">
    <property type="entry name" value="Peptidase_S8_subtilisin-rel"/>
</dbReference>
<gene>
    <name evidence="16" type="ORF">STAS_12392</name>
</gene>
<reference evidence="17" key="1">
    <citation type="journal article" date="2019" name="Curr. Biol.">
        <title>Genome Sequence of Striga asiatica Provides Insight into the Evolution of Plant Parasitism.</title>
        <authorList>
            <person name="Yoshida S."/>
            <person name="Kim S."/>
            <person name="Wafula E.K."/>
            <person name="Tanskanen J."/>
            <person name="Kim Y.M."/>
            <person name="Honaas L."/>
            <person name="Yang Z."/>
            <person name="Spallek T."/>
            <person name="Conn C.E."/>
            <person name="Ichihashi Y."/>
            <person name="Cheong K."/>
            <person name="Cui S."/>
            <person name="Der J.P."/>
            <person name="Gundlach H."/>
            <person name="Jiao Y."/>
            <person name="Hori C."/>
            <person name="Ishida J.K."/>
            <person name="Kasahara H."/>
            <person name="Kiba T."/>
            <person name="Kim M.S."/>
            <person name="Koo N."/>
            <person name="Laohavisit A."/>
            <person name="Lee Y.H."/>
            <person name="Lumba S."/>
            <person name="McCourt P."/>
            <person name="Mortimer J.C."/>
            <person name="Mutuku J.M."/>
            <person name="Nomura T."/>
            <person name="Sasaki-Sekimoto Y."/>
            <person name="Seto Y."/>
            <person name="Wang Y."/>
            <person name="Wakatake T."/>
            <person name="Sakakibara H."/>
            <person name="Demura T."/>
            <person name="Yamaguchi S."/>
            <person name="Yoneyama K."/>
            <person name="Manabe R.I."/>
            <person name="Nelson D.C."/>
            <person name="Schulman A.H."/>
            <person name="Timko M.P."/>
            <person name="dePamphilis C.W."/>
            <person name="Choi D."/>
            <person name="Shirasu K."/>
        </authorList>
    </citation>
    <scope>NUCLEOTIDE SEQUENCE [LARGE SCALE GENOMIC DNA]</scope>
    <source>
        <strain evidence="17">cv. UVA1</strain>
    </source>
</reference>
<dbReference type="PANTHER" id="PTHR10795">
    <property type="entry name" value="PROPROTEIN CONVERTASE SUBTILISIN/KEXIN"/>
    <property type="match status" value="1"/>
</dbReference>
<dbReference type="InterPro" id="IPR034197">
    <property type="entry name" value="Peptidases_S8_3"/>
</dbReference>
<evidence type="ECO:0000259" key="15">
    <source>
        <dbReference type="Pfam" id="PF17766"/>
    </source>
</evidence>
<name>A0A5A7PTI3_STRAF</name>
<dbReference type="Pfam" id="PF00082">
    <property type="entry name" value="Peptidase_S8"/>
    <property type="match status" value="1"/>
</dbReference>
<keyword evidence="4 10" id="KW-0645">Protease</keyword>
<evidence type="ECO:0000256" key="11">
    <source>
        <dbReference type="SAM" id="SignalP"/>
    </source>
</evidence>
<evidence type="ECO:0000256" key="6">
    <source>
        <dbReference type="ARBA" id="ARBA00022801"/>
    </source>
</evidence>
<dbReference type="GO" id="GO:0006508">
    <property type="term" value="P:proteolysis"/>
    <property type="evidence" value="ECO:0007669"/>
    <property type="project" value="UniProtKB-KW"/>
</dbReference>
<dbReference type="InterPro" id="IPR000209">
    <property type="entry name" value="Peptidase_S8/S53_dom"/>
</dbReference>
<feature type="domain" description="Subtilisin-like protease fibronectin type-III" evidence="15">
    <location>
        <begin position="652"/>
        <end position="746"/>
    </location>
</feature>
<keyword evidence="8" id="KW-0325">Glycoprotein</keyword>
<dbReference type="InterPro" id="IPR036852">
    <property type="entry name" value="Peptidase_S8/S53_dom_sf"/>
</dbReference>
<evidence type="ECO:0000256" key="7">
    <source>
        <dbReference type="ARBA" id="ARBA00022825"/>
    </source>
</evidence>
<feature type="active site" description="Charge relay system" evidence="9 10">
    <location>
        <position position="205"/>
    </location>
</feature>